<sequence length="545" mass="61116">MIVNETLLRGGNGGDVARAHIQQLMASTPDTVPSSVTCKKVKRCDRRNVCVITCKPGSVHVDTWLQNSLKVQRKLAFRRSLCSAQLPGTHNSAINMADGYGVEDHVFEGYLKYLSWFKPNMRVHTNDQLFSLTDQMRMGVRFIELDVHWFDDDLRIAHCGGFHSSLLDDFVAALNKIAHFLGTDIQWDSGTIGCKPSLSSIPADEQRHLGDALKEVAAWLHAQENQDEFLLVFFDDESDLFRWKKVRTLLKYLKEHFAKEEMFVPADLKRFKGWPTPQELLKVGKRVMFMSGSNYSPRGDEILFVKSHVCDWTEPSLPFEPYPTCRFKPSHEGPSDSNSTIFRPETSEIEYGFLNADGHLGPNEYLLTEKSLPPLLQCGVNIPSPDNVTPKRMESMVWAFNRASPLAKSKCVGLTRKATYWHSVDCGHPGYVAACVSASDTRDWKLTKTPVPEKEAAEACTLFGAGFAYSVPSSGYENHLLLDKLAHAPSNIQGVWIDVKDLVHEAFFANDEDAEKTAIENSEGSEAPEGLTTDMTTMDEVMVIM</sequence>
<comment type="subcellular location">
    <subcellularLocation>
        <location evidence="1">Membrane</location>
    </subcellularLocation>
</comment>
<dbReference type="EMBL" id="DAKRPA010000004">
    <property type="protein sequence ID" value="DBA04915.1"/>
    <property type="molecule type" value="Genomic_DNA"/>
</dbReference>
<dbReference type="Gene3D" id="3.20.20.190">
    <property type="entry name" value="Phosphatidylinositol (PI) phosphodiesterase"/>
    <property type="match status" value="1"/>
</dbReference>
<gene>
    <name evidence="5" type="ORF">N0F65_006917</name>
</gene>
<dbReference type="GO" id="GO:0016020">
    <property type="term" value="C:membrane"/>
    <property type="evidence" value="ECO:0007669"/>
    <property type="project" value="UniProtKB-SubCell"/>
</dbReference>
<evidence type="ECO:0000256" key="3">
    <source>
        <dbReference type="ARBA" id="ARBA00022989"/>
    </source>
</evidence>
<evidence type="ECO:0000256" key="1">
    <source>
        <dbReference type="ARBA" id="ARBA00004370"/>
    </source>
</evidence>
<evidence type="ECO:0000313" key="5">
    <source>
        <dbReference type="EMBL" id="DBA04915.1"/>
    </source>
</evidence>
<reference evidence="5" key="1">
    <citation type="submission" date="2022-11" db="EMBL/GenBank/DDBJ databases">
        <authorList>
            <person name="Morgan W.R."/>
            <person name="Tartar A."/>
        </authorList>
    </citation>
    <scope>NUCLEOTIDE SEQUENCE</scope>
    <source>
        <strain evidence="5">ARSEF 373</strain>
    </source>
</reference>
<protein>
    <recommendedName>
        <fullName evidence="7">PLC-like phosphodiesterase</fullName>
    </recommendedName>
</protein>
<reference evidence="5" key="2">
    <citation type="journal article" date="2023" name="Microbiol Resour">
        <title>Decontamination and Annotation of the Draft Genome Sequence of the Oomycete Lagenidium giganteum ARSEF 373.</title>
        <authorList>
            <person name="Morgan W.R."/>
            <person name="Tartar A."/>
        </authorList>
    </citation>
    <scope>NUCLEOTIDE SEQUENCE</scope>
    <source>
        <strain evidence="5">ARSEF 373</strain>
    </source>
</reference>
<evidence type="ECO:0008006" key="7">
    <source>
        <dbReference type="Google" id="ProtNLM"/>
    </source>
</evidence>
<dbReference type="Proteomes" id="UP001146120">
    <property type="component" value="Unassembled WGS sequence"/>
</dbReference>
<accession>A0AAV2ZH17</accession>
<comment type="caution">
    <text evidence="5">The sequence shown here is derived from an EMBL/GenBank/DDBJ whole genome shotgun (WGS) entry which is preliminary data.</text>
</comment>
<dbReference type="PANTHER" id="PTHR35518">
    <property type="entry name" value="MAINTENANCE OF TELOMOERE CAPPING"/>
    <property type="match status" value="1"/>
</dbReference>
<name>A0AAV2ZH17_9STRA</name>
<evidence type="ECO:0000313" key="6">
    <source>
        <dbReference type="Proteomes" id="UP001146120"/>
    </source>
</evidence>
<proteinExistence type="predicted"/>
<keyword evidence="2" id="KW-0812">Transmembrane</keyword>
<evidence type="ECO:0000256" key="4">
    <source>
        <dbReference type="ARBA" id="ARBA00023136"/>
    </source>
</evidence>
<dbReference type="SUPFAM" id="SSF51695">
    <property type="entry name" value="PLC-like phosphodiesterases"/>
    <property type="match status" value="1"/>
</dbReference>
<dbReference type="InterPro" id="IPR017946">
    <property type="entry name" value="PLC-like_Pdiesterase_TIM-brl"/>
</dbReference>
<dbReference type="GO" id="GO:0006629">
    <property type="term" value="P:lipid metabolic process"/>
    <property type="evidence" value="ECO:0007669"/>
    <property type="project" value="InterPro"/>
</dbReference>
<keyword evidence="3" id="KW-1133">Transmembrane helix</keyword>
<dbReference type="InterPro" id="IPR051008">
    <property type="entry name" value="Telomere_Capping_Maintenance"/>
</dbReference>
<keyword evidence="4" id="KW-0472">Membrane</keyword>
<dbReference type="AlphaFoldDB" id="A0AAV2ZH17"/>
<organism evidence="5 6">
    <name type="scientific">Lagenidium giganteum</name>
    <dbReference type="NCBI Taxonomy" id="4803"/>
    <lineage>
        <taxon>Eukaryota</taxon>
        <taxon>Sar</taxon>
        <taxon>Stramenopiles</taxon>
        <taxon>Oomycota</taxon>
        <taxon>Peronosporomycetes</taxon>
        <taxon>Pythiales</taxon>
        <taxon>Pythiaceae</taxon>
    </lineage>
</organism>
<evidence type="ECO:0000256" key="2">
    <source>
        <dbReference type="ARBA" id="ARBA00022692"/>
    </source>
</evidence>
<dbReference type="GO" id="GO:0008081">
    <property type="term" value="F:phosphoric diester hydrolase activity"/>
    <property type="evidence" value="ECO:0007669"/>
    <property type="project" value="InterPro"/>
</dbReference>
<keyword evidence="6" id="KW-1185">Reference proteome</keyword>
<dbReference type="PANTHER" id="PTHR35518:SF2">
    <property type="entry name" value="MAINTENANCE OF TELOMERE CAPPING PROTEIN 6"/>
    <property type="match status" value="1"/>
</dbReference>